<evidence type="ECO:0000256" key="1">
    <source>
        <dbReference type="SAM" id="MobiDB-lite"/>
    </source>
</evidence>
<dbReference type="AlphaFoldDB" id="A0A061J321"/>
<proteinExistence type="predicted"/>
<sequence>MASESVEISEATAVAPSAGSCLSAESVSKLSTPLEEGEAYARQILQRQWFRGFSELKSKANLNEATLLLLLNHTTGAKKPKGGDGEKQSEEWSEWQQLQGSAAGEDKFAQDRARGEFLYEESKQREELQWEELADIFCLQLLMEESLRRVEQVEESMAMLQLIHDVMKPKARQRYIYAWGIVTTVAFPPLWSEMERVRSSQRHKPAYMRLPPTSCRIPIEPNPYWKSWELPAPPVALIQAQSEL</sequence>
<gene>
    <name evidence="2" type="ORF">TRSC58_03791</name>
</gene>
<evidence type="ECO:0000313" key="3">
    <source>
        <dbReference type="Proteomes" id="UP000031737"/>
    </source>
</evidence>
<reference evidence="2 3" key="1">
    <citation type="submission" date="2013-07" db="EMBL/GenBank/DDBJ databases">
        <authorList>
            <person name="Stoco P.H."/>
            <person name="Wagner G."/>
            <person name="Gerber A."/>
            <person name="Zaha A."/>
            <person name="Thompson C."/>
            <person name="Bartholomeu D.C."/>
            <person name="Luckemeyer D.D."/>
            <person name="Bahia D."/>
            <person name="Loreto E."/>
            <person name="Prestes E.B."/>
            <person name="Lima F.M."/>
            <person name="Rodrigues-Luiz G."/>
            <person name="Vallejo G.A."/>
            <person name="Filho J.F."/>
            <person name="Monteiro K.M."/>
            <person name="Tyler K.M."/>
            <person name="de Almeida L.G."/>
            <person name="Ortiz M.F."/>
            <person name="Siervo M.A."/>
            <person name="de Moraes M.H."/>
            <person name="Cunha O.L."/>
            <person name="Mendonca-Neto R."/>
            <person name="Silva R."/>
            <person name="Teixeira S.M."/>
            <person name="Murta S.M."/>
            <person name="Sincero T.C."/>
            <person name="Mendes T.A."/>
            <person name="Urmenyi T.P."/>
            <person name="Silva V.G."/>
            <person name="da Rocha W.D."/>
            <person name="Andersson B."/>
            <person name="Romanha A.J."/>
            <person name="Steindel M."/>
            <person name="de Vasconcelos A.T."/>
            <person name="Grisard E.C."/>
        </authorList>
    </citation>
    <scope>NUCLEOTIDE SEQUENCE [LARGE SCALE GENOMIC DNA]</scope>
    <source>
        <strain evidence="2 3">SC58</strain>
    </source>
</reference>
<dbReference type="EMBL" id="AUPL01003791">
    <property type="protein sequence ID" value="ESL08506.1"/>
    <property type="molecule type" value="Genomic_DNA"/>
</dbReference>
<feature type="region of interest" description="Disordered" evidence="1">
    <location>
        <begin position="76"/>
        <end position="106"/>
    </location>
</feature>
<feature type="region of interest" description="Disordered" evidence="1">
    <location>
        <begin position="1"/>
        <end position="26"/>
    </location>
</feature>
<dbReference type="VEuPathDB" id="TriTrypDB:TRSC58_03791"/>
<evidence type="ECO:0000313" key="2">
    <source>
        <dbReference type="EMBL" id="ESL08506.1"/>
    </source>
</evidence>
<comment type="caution">
    <text evidence="2">The sequence shown here is derived from an EMBL/GenBank/DDBJ whole genome shotgun (WGS) entry which is preliminary data.</text>
</comment>
<keyword evidence="3" id="KW-1185">Reference proteome</keyword>
<protein>
    <submittedName>
        <fullName evidence="2">Uncharacterized protein</fullName>
    </submittedName>
</protein>
<organism evidence="2 3">
    <name type="scientific">Trypanosoma rangeli SC58</name>
    <dbReference type="NCBI Taxonomy" id="429131"/>
    <lineage>
        <taxon>Eukaryota</taxon>
        <taxon>Discoba</taxon>
        <taxon>Euglenozoa</taxon>
        <taxon>Kinetoplastea</taxon>
        <taxon>Metakinetoplastina</taxon>
        <taxon>Trypanosomatida</taxon>
        <taxon>Trypanosomatidae</taxon>
        <taxon>Trypanosoma</taxon>
        <taxon>Herpetosoma</taxon>
    </lineage>
</organism>
<feature type="compositionally biased region" description="Basic and acidic residues" evidence="1">
    <location>
        <begin position="81"/>
        <end position="90"/>
    </location>
</feature>
<dbReference type="OrthoDB" id="244136at2759"/>
<name>A0A061J321_TRYRA</name>
<accession>A0A061J321</accession>
<dbReference type="Proteomes" id="UP000031737">
    <property type="component" value="Unassembled WGS sequence"/>
</dbReference>